<reference evidence="1 2" key="1">
    <citation type="submission" date="2024-01" db="EMBL/GenBank/DDBJ databases">
        <title>The genomes of 5 underutilized Papilionoideae crops provide insights into root nodulation and disease resistanc.</title>
        <authorList>
            <person name="Yuan L."/>
        </authorList>
    </citation>
    <scope>NUCLEOTIDE SEQUENCE [LARGE SCALE GENOMIC DNA]</scope>
    <source>
        <strain evidence="1">ZHUSHIDOU_FW_LH</strain>
        <tissue evidence="1">Leaf</tissue>
    </source>
</reference>
<comment type="caution">
    <text evidence="1">The sequence shown here is derived from an EMBL/GenBank/DDBJ whole genome shotgun (WGS) entry which is preliminary data.</text>
</comment>
<keyword evidence="2" id="KW-1185">Reference proteome</keyword>
<evidence type="ECO:0000313" key="2">
    <source>
        <dbReference type="Proteomes" id="UP001372338"/>
    </source>
</evidence>
<accession>A0AAN9F647</accession>
<dbReference type="InterPro" id="IPR036691">
    <property type="entry name" value="Endo/exonu/phosph_ase_sf"/>
</dbReference>
<protein>
    <submittedName>
        <fullName evidence="1">Uncharacterized protein</fullName>
    </submittedName>
</protein>
<gene>
    <name evidence="1" type="ORF">RIF29_20764</name>
</gene>
<dbReference type="PANTHER" id="PTHR33710:SF71">
    <property type="entry name" value="ENDONUCLEASE_EXONUCLEASE_PHOSPHATASE DOMAIN-CONTAINING PROTEIN"/>
    <property type="match status" value="1"/>
</dbReference>
<sequence length="228" mass="25657">MHISLESDEIEGSKVSTFICCTPAVPDSVRVSDDDMGVKHLAVSQSDESQPVQKVVTQPERGTSQNGVMEERNEIANTMPTPSMVPQTLSDDNIDDQWTPVKTREDGRLEFWSNLVRISRTQTVPWLVIGDFNSVLNPSDKLGGQVVESNKVSDFRNYAHSCMLTDMKYDGCFYTWSNKQEGSEKILCKLDRALVNEQWIQLWLDTVTHFIQEGVSDHSPALVAWGTM</sequence>
<dbReference type="AlphaFoldDB" id="A0AAN9F647"/>
<evidence type="ECO:0000313" key="1">
    <source>
        <dbReference type="EMBL" id="KAK7268078.1"/>
    </source>
</evidence>
<dbReference type="Gene3D" id="3.60.10.10">
    <property type="entry name" value="Endonuclease/exonuclease/phosphatase"/>
    <property type="match status" value="1"/>
</dbReference>
<proteinExistence type="predicted"/>
<name>A0AAN9F647_CROPI</name>
<dbReference type="PANTHER" id="PTHR33710">
    <property type="entry name" value="BNAC02G09200D PROTEIN"/>
    <property type="match status" value="1"/>
</dbReference>
<dbReference type="Proteomes" id="UP001372338">
    <property type="component" value="Unassembled WGS sequence"/>
</dbReference>
<dbReference type="SUPFAM" id="SSF56219">
    <property type="entry name" value="DNase I-like"/>
    <property type="match status" value="1"/>
</dbReference>
<organism evidence="1 2">
    <name type="scientific">Crotalaria pallida</name>
    <name type="common">Smooth rattlebox</name>
    <name type="synonym">Crotalaria striata</name>
    <dbReference type="NCBI Taxonomy" id="3830"/>
    <lineage>
        <taxon>Eukaryota</taxon>
        <taxon>Viridiplantae</taxon>
        <taxon>Streptophyta</taxon>
        <taxon>Embryophyta</taxon>
        <taxon>Tracheophyta</taxon>
        <taxon>Spermatophyta</taxon>
        <taxon>Magnoliopsida</taxon>
        <taxon>eudicotyledons</taxon>
        <taxon>Gunneridae</taxon>
        <taxon>Pentapetalae</taxon>
        <taxon>rosids</taxon>
        <taxon>fabids</taxon>
        <taxon>Fabales</taxon>
        <taxon>Fabaceae</taxon>
        <taxon>Papilionoideae</taxon>
        <taxon>50 kb inversion clade</taxon>
        <taxon>genistoids sensu lato</taxon>
        <taxon>core genistoids</taxon>
        <taxon>Crotalarieae</taxon>
        <taxon>Crotalaria</taxon>
    </lineage>
</organism>
<dbReference type="EMBL" id="JAYWIO010000004">
    <property type="protein sequence ID" value="KAK7268078.1"/>
    <property type="molecule type" value="Genomic_DNA"/>
</dbReference>